<dbReference type="Proteomes" id="UP001162164">
    <property type="component" value="Unassembled WGS sequence"/>
</dbReference>
<evidence type="ECO:0000313" key="12">
    <source>
        <dbReference type="EMBL" id="KAJ8976066.1"/>
    </source>
</evidence>
<feature type="transmembrane region" description="Helical" evidence="10">
    <location>
        <begin position="203"/>
        <end position="222"/>
    </location>
</feature>
<name>A0ABQ9JCZ7_9CUCU</name>
<evidence type="ECO:0000256" key="6">
    <source>
        <dbReference type="ARBA" id="ARBA00022989"/>
    </source>
</evidence>
<evidence type="ECO:0000256" key="4">
    <source>
        <dbReference type="ARBA" id="ARBA00022692"/>
    </source>
</evidence>
<evidence type="ECO:0000256" key="7">
    <source>
        <dbReference type="ARBA" id="ARBA00023136"/>
    </source>
</evidence>
<dbReference type="PANTHER" id="PTHR21137:SF35">
    <property type="entry name" value="ODORANT RECEPTOR 19A-RELATED"/>
    <property type="match status" value="1"/>
</dbReference>
<keyword evidence="9 10" id="KW-0807">Transducer</keyword>
<keyword evidence="4 10" id="KW-0812">Transmembrane</keyword>
<keyword evidence="5 10" id="KW-0552">Olfaction</keyword>
<keyword evidence="7 10" id="KW-0472">Membrane</keyword>
<keyword evidence="2" id="KW-1003">Cell membrane</keyword>
<comment type="caution">
    <text evidence="12">The sequence shown here is derived from an EMBL/GenBank/DDBJ whole genome shotgun (WGS) entry which is preliminary data.</text>
</comment>
<comment type="caution">
    <text evidence="10">Lacks conserved residue(s) required for the propagation of feature annotation.</text>
</comment>
<dbReference type="PANTHER" id="PTHR21137">
    <property type="entry name" value="ODORANT RECEPTOR"/>
    <property type="match status" value="1"/>
</dbReference>
<evidence type="ECO:0000256" key="8">
    <source>
        <dbReference type="ARBA" id="ARBA00023170"/>
    </source>
</evidence>
<keyword evidence="8 10" id="KW-0675">Receptor</keyword>
<evidence type="ECO:0000256" key="3">
    <source>
        <dbReference type="ARBA" id="ARBA00022606"/>
    </source>
</evidence>
<sequence>MASPTLQVFCEDTVMDQAIQEAPMDSPAPPPPSETEIPVTAPKSPEFTTDAEWQEIDRLTALRSPDQRPSETTDRPSISPYISQIFVGTVAILGTPAIATSDPADYSAPAVAAVGYYPETVPVLGTHKIARNLELILYIVKKVYVSLNKATVEARAFEATLSSEEESEFFLPEAVPAVRALVTVRARTPLECHRPVPSPERNILLFDNIYIFLFLAFVFYSIQPLFANNMIKYYPSRNETVIIKPLPLSSWFPFDEQENYLVCYIWQIIDVFFGAAYFTFSDIFNLSIIIFALGQIRLLKYILNNFETYVTKIGNQLSCSQEEASFITLRQCILKHKEIIWYINEYNAAMRYVTFLEFLQSSVQLAATCLQLLMVSKNHLIGHMKYKFTLFKRFSRSQ</sequence>
<dbReference type="InterPro" id="IPR004117">
    <property type="entry name" value="7tm6_olfct_rcpt"/>
</dbReference>
<keyword evidence="3 10" id="KW-0716">Sensory transduction</keyword>
<evidence type="ECO:0000256" key="2">
    <source>
        <dbReference type="ARBA" id="ARBA00022475"/>
    </source>
</evidence>
<evidence type="ECO:0000313" key="13">
    <source>
        <dbReference type="Proteomes" id="UP001162164"/>
    </source>
</evidence>
<evidence type="ECO:0000256" key="10">
    <source>
        <dbReference type="RuleBase" id="RU351113"/>
    </source>
</evidence>
<dbReference type="EMBL" id="JAPWTJ010000731">
    <property type="protein sequence ID" value="KAJ8976066.1"/>
    <property type="molecule type" value="Genomic_DNA"/>
</dbReference>
<evidence type="ECO:0000256" key="1">
    <source>
        <dbReference type="ARBA" id="ARBA00004651"/>
    </source>
</evidence>
<evidence type="ECO:0000256" key="11">
    <source>
        <dbReference type="SAM" id="MobiDB-lite"/>
    </source>
</evidence>
<feature type="region of interest" description="Disordered" evidence="11">
    <location>
        <begin position="20"/>
        <end position="50"/>
    </location>
</feature>
<comment type="subcellular location">
    <subcellularLocation>
        <location evidence="1 10">Cell membrane</location>
        <topology evidence="1 10">Multi-pass membrane protein</topology>
    </subcellularLocation>
</comment>
<accession>A0ABQ9JCZ7</accession>
<reference evidence="12" key="1">
    <citation type="journal article" date="2023" name="Insect Mol. Biol.">
        <title>Genome sequencing provides insights into the evolution of gene families encoding plant cell wall-degrading enzymes in longhorned beetles.</title>
        <authorList>
            <person name="Shin N.R."/>
            <person name="Okamura Y."/>
            <person name="Kirsch R."/>
            <person name="Pauchet Y."/>
        </authorList>
    </citation>
    <scope>NUCLEOTIDE SEQUENCE</scope>
    <source>
        <strain evidence="12">MMC_N1</strain>
    </source>
</reference>
<proteinExistence type="inferred from homology"/>
<evidence type="ECO:0000256" key="9">
    <source>
        <dbReference type="ARBA" id="ARBA00023224"/>
    </source>
</evidence>
<comment type="similarity">
    <text evidence="10">Belongs to the insect chemoreceptor superfamily. Heteromeric odorant receptor channel (TC 1.A.69) family.</text>
</comment>
<protein>
    <recommendedName>
        <fullName evidence="10">Odorant receptor</fullName>
    </recommendedName>
</protein>
<gene>
    <name evidence="12" type="ORF">NQ317_002541</name>
</gene>
<organism evidence="12 13">
    <name type="scientific">Molorchus minor</name>
    <dbReference type="NCBI Taxonomy" id="1323400"/>
    <lineage>
        <taxon>Eukaryota</taxon>
        <taxon>Metazoa</taxon>
        <taxon>Ecdysozoa</taxon>
        <taxon>Arthropoda</taxon>
        <taxon>Hexapoda</taxon>
        <taxon>Insecta</taxon>
        <taxon>Pterygota</taxon>
        <taxon>Neoptera</taxon>
        <taxon>Endopterygota</taxon>
        <taxon>Coleoptera</taxon>
        <taxon>Polyphaga</taxon>
        <taxon>Cucujiformia</taxon>
        <taxon>Chrysomeloidea</taxon>
        <taxon>Cerambycidae</taxon>
        <taxon>Lamiinae</taxon>
        <taxon>Monochamini</taxon>
        <taxon>Molorchus</taxon>
    </lineage>
</organism>
<keyword evidence="6 10" id="KW-1133">Transmembrane helix</keyword>
<evidence type="ECO:0000256" key="5">
    <source>
        <dbReference type="ARBA" id="ARBA00022725"/>
    </source>
</evidence>
<dbReference type="Pfam" id="PF02949">
    <property type="entry name" value="7tm_6"/>
    <property type="match status" value="1"/>
</dbReference>
<keyword evidence="13" id="KW-1185">Reference proteome</keyword>
<feature type="transmembrane region" description="Helical" evidence="10">
    <location>
        <begin position="264"/>
        <end position="293"/>
    </location>
</feature>